<dbReference type="CDD" id="cd00067">
    <property type="entry name" value="GAL4"/>
    <property type="match status" value="1"/>
</dbReference>
<keyword evidence="1" id="KW-0479">Metal-binding</keyword>
<dbReference type="SUPFAM" id="SSF57701">
    <property type="entry name" value="Zn2/Cys6 DNA-binding domain"/>
    <property type="match status" value="1"/>
</dbReference>
<dbReference type="CDD" id="cd12148">
    <property type="entry name" value="fungal_TF_MHR"/>
    <property type="match status" value="1"/>
</dbReference>
<keyword evidence="4" id="KW-0238">DNA-binding</keyword>
<dbReference type="PROSITE" id="PS50048">
    <property type="entry name" value="ZN2_CY6_FUNGAL_2"/>
    <property type="match status" value="1"/>
</dbReference>
<dbReference type="GO" id="GO:0001228">
    <property type="term" value="F:DNA-binding transcription activator activity, RNA polymerase II-specific"/>
    <property type="evidence" value="ECO:0007669"/>
    <property type="project" value="TreeGrafter"/>
</dbReference>
<reference evidence="9 10" key="1">
    <citation type="submission" date="2016-05" db="EMBL/GenBank/DDBJ databases">
        <title>A degradative enzymes factory behind the ericoid mycorrhizal symbiosis.</title>
        <authorList>
            <consortium name="DOE Joint Genome Institute"/>
            <person name="Martino E."/>
            <person name="Morin E."/>
            <person name="Grelet G."/>
            <person name="Kuo A."/>
            <person name="Kohler A."/>
            <person name="Daghino S."/>
            <person name="Barry K."/>
            <person name="Choi C."/>
            <person name="Cichocki N."/>
            <person name="Clum A."/>
            <person name="Copeland A."/>
            <person name="Hainaut M."/>
            <person name="Haridas S."/>
            <person name="Labutti K."/>
            <person name="Lindquist E."/>
            <person name="Lipzen A."/>
            <person name="Khouja H.-R."/>
            <person name="Murat C."/>
            <person name="Ohm R."/>
            <person name="Olson A."/>
            <person name="Spatafora J."/>
            <person name="Veneault-Fourrey C."/>
            <person name="Henrissat B."/>
            <person name="Grigoriev I."/>
            <person name="Martin F."/>
            <person name="Perotto S."/>
        </authorList>
    </citation>
    <scope>NUCLEOTIDE SEQUENCE [LARGE SCALE GENOMIC DNA]</scope>
    <source>
        <strain evidence="9 10">UAMH 7357</strain>
    </source>
</reference>
<evidence type="ECO:0000256" key="7">
    <source>
        <dbReference type="SAM" id="MobiDB-lite"/>
    </source>
</evidence>
<evidence type="ECO:0000256" key="5">
    <source>
        <dbReference type="ARBA" id="ARBA00023163"/>
    </source>
</evidence>
<proteinExistence type="predicted"/>
<dbReference type="PROSITE" id="PS00463">
    <property type="entry name" value="ZN2_CY6_FUNGAL_1"/>
    <property type="match status" value="1"/>
</dbReference>
<dbReference type="EMBL" id="KZ613500">
    <property type="protein sequence ID" value="PMD17319.1"/>
    <property type="molecule type" value="Genomic_DNA"/>
</dbReference>
<evidence type="ECO:0000313" key="10">
    <source>
        <dbReference type="Proteomes" id="UP000235672"/>
    </source>
</evidence>
<keyword evidence="2" id="KW-0862">Zinc</keyword>
<evidence type="ECO:0000256" key="6">
    <source>
        <dbReference type="ARBA" id="ARBA00023242"/>
    </source>
</evidence>
<protein>
    <recommendedName>
        <fullName evidence="8">Zn(2)-C6 fungal-type domain-containing protein</fullName>
    </recommendedName>
</protein>
<accession>A0A2J6PTL0</accession>
<dbReference type="Gene3D" id="4.10.240.10">
    <property type="entry name" value="Zn(2)-C6 fungal-type DNA-binding domain"/>
    <property type="match status" value="1"/>
</dbReference>
<dbReference type="InterPro" id="IPR051430">
    <property type="entry name" value="Fungal_TF_Env_Response"/>
</dbReference>
<dbReference type="InterPro" id="IPR001138">
    <property type="entry name" value="Zn2Cys6_DnaBD"/>
</dbReference>
<evidence type="ECO:0000256" key="2">
    <source>
        <dbReference type="ARBA" id="ARBA00022833"/>
    </source>
</evidence>
<dbReference type="GO" id="GO:0006351">
    <property type="term" value="P:DNA-templated transcription"/>
    <property type="evidence" value="ECO:0007669"/>
    <property type="project" value="InterPro"/>
</dbReference>
<feature type="compositionally biased region" description="Polar residues" evidence="7">
    <location>
        <begin position="81"/>
        <end position="94"/>
    </location>
</feature>
<keyword evidence="10" id="KW-1185">Reference proteome</keyword>
<dbReference type="SMART" id="SM00906">
    <property type="entry name" value="Fungal_trans"/>
    <property type="match status" value="1"/>
</dbReference>
<dbReference type="GO" id="GO:0000978">
    <property type="term" value="F:RNA polymerase II cis-regulatory region sequence-specific DNA binding"/>
    <property type="evidence" value="ECO:0007669"/>
    <property type="project" value="TreeGrafter"/>
</dbReference>
<feature type="compositionally biased region" description="Polar residues" evidence="7">
    <location>
        <begin position="135"/>
        <end position="144"/>
    </location>
</feature>
<dbReference type="PANTHER" id="PTHR31944:SF129">
    <property type="entry name" value="ASPYRIDONES CLUSTER REGULATOR APDR-RELATED"/>
    <property type="match status" value="1"/>
</dbReference>
<evidence type="ECO:0000256" key="4">
    <source>
        <dbReference type="ARBA" id="ARBA00023125"/>
    </source>
</evidence>
<evidence type="ECO:0000259" key="8">
    <source>
        <dbReference type="PROSITE" id="PS50048"/>
    </source>
</evidence>
<keyword evidence="6" id="KW-0539">Nucleus</keyword>
<dbReference type="PANTHER" id="PTHR31944">
    <property type="entry name" value="HEME-RESPONSIVE ZINC FINGER TRANSCRIPTION FACTOR HAP1"/>
    <property type="match status" value="1"/>
</dbReference>
<sequence>MSEVTVPPRKRRRPALSCVECRRRKIKCDRRMPCSHCMQLKSTLCTYPETHSIIVNRRNAPKPLPNPLSVNRPLGSPGDNGPTTLTSEGQSSDRNPLPNLPSLAILPKFSDGSHSEIGSWDPTPVTSVDDEPSEKNVQNIVSRSRNPEELPSSSRSFNGHTDDVMSILGTEFSSFGDVMLQVGSHHPTRTFAPSHITGMKDQKCDPNKTQFFGRSHWMNTFNMFSRRFRYEDINGKFVTGIETDEVREIFEKCRRIDKALKAKLPTGMDTSLNFENQVPPRELADQLIDLYFRTHESVYRILHIPSFRKEYADYWKDPENASTDFIVKLVLVMAIGTCFYQGEGAEEIRNSAREWVFAAQTWTSGLFEKKLLNISILQIHCLLLLARQITAVGVDLSWIPSGNLIRIAFSMGFHRDPKHFPKLPVFVAEMRRRIWATVLEMTVQNSIDLGMPPLITSNDFDTESPSNINDEDISENTTVMPPPKPNHVYTQSSIQISLLKSLHTRLAIAQFVNSFHFEPTYDEVLRYGQEISRACNDAHRLIQSYPTHLPRPTAFQTNLLDLYVRRFVLEVHRPFHLRSQTDPRYYFSRKVCLENALAIFFPSGAQDLPKKHDLQHMDDYECLKTVGGGLFKTVFFLAITIITVELMLQLDEDIASGLPPSIQTKASREPLYQATKYIAKLATDRVRKGEDNIKGPVFFNAAAALIHAKASGMPPRQSVPDAAKRSANECLEIFKSRLSRITNTTEAEGQLNGALGLGIESNGNPDFGFDLMMPDSGMDFGTEDDNFGFQMQDSWLFTNWDAS</sequence>
<evidence type="ECO:0000256" key="3">
    <source>
        <dbReference type="ARBA" id="ARBA00023015"/>
    </source>
</evidence>
<dbReference type="Pfam" id="PF00172">
    <property type="entry name" value="Zn_clus"/>
    <property type="match status" value="1"/>
</dbReference>
<dbReference type="GO" id="GO:0005634">
    <property type="term" value="C:nucleus"/>
    <property type="evidence" value="ECO:0007669"/>
    <property type="project" value="TreeGrafter"/>
</dbReference>
<feature type="domain" description="Zn(2)-C6 fungal-type" evidence="8">
    <location>
        <begin position="17"/>
        <end position="47"/>
    </location>
</feature>
<dbReference type="InterPro" id="IPR036864">
    <property type="entry name" value="Zn2-C6_fun-type_DNA-bd_sf"/>
</dbReference>
<evidence type="ECO:0000313" key="9">
    <source>
        <dbReference type="EMBL" id="PMD17319.1"/>
    </source>
</evidence>
<dbReference type="GO" id="GO:0008270">
    <property type="term" value="F:zinc ion binding"/>
    <property type="evidence" value="ECO:0007669"/>
    <property type="project" value="InterPro"/>
</dbReference>
<feature type="region of interest" description="Disordered" evidence="7">
    <location>
        <begin position="58"/>
        <end position="158"/>
    </location>
</feature>
<dbReference type="OrthoDB" id="4337792at2759"/>
<name>A0A2J6PTL0_9HELO</name>
<evidence type="ECO:0000256" key="1">
    <source>
        <dbReference type="ARBA" id="ARBA00022723"/>
    </source>
</evidence>
<organism evidence="9 10">
    <name type="scientific">Hyaloscypha hepaticicola</name>
    <dbReference type="NCBI Taxonomy" id="2082293"/>
    <lineage>
        <taxon>Eukaryota</taxon>
        <taxon>Fungi</taxon>
        <taxon>Dikarya</taxon>
        <taxon>Ascomycota</taxon>
        <taxon>Pezizomycotina</taxon>
        <taxon>Leotiomycetes</taxon>
        <taxon>Helotiales</taxon>
        <taxon>Hyaloscyphaceae</taxon>
        <taxon>Hyaloscypha</taxon>
    </lineage>
</organism>
<keyword evidence="5" id="KW-0804">Transcription</keyword>
<dbReference type="SMART" id="SM00066">
    <property type="entry name" value="GAL4"/>
    <property type="match status" value="1"/>
</dbReference>
<dbReference type="Pfam" id="PF04082">
    <property type="entry name" value="Fungal_trans"/>
    <property type="match status" value="1"/>
</dbReference>
<dbReference type="AlphaFoldDB" id="A0A2J6PTL0"/>
<keyword evidence="3" id="KW-0805">Transcription regulation</keyword>
<gene>
    <name evidence="9" type="ORF">NA56DRAFT_707838</name>
</gene>
<dbReference type="Proteomes" id="UP000235672">
    <property type="component" value="Unassembled WGS sequence"/>
</dbReference>
<dbReference type="InterPro" id="IPR007219">
    <property type="entry name" value="XnlR_reg_dom"/>
</dbReference>